<comment type="function">
    <text evidence="7">Metal-dependent phosphatase that shows phosphatase activity against several substrates, including fructose-1-phosphate and fructose-6-phosphate. Its preference for fructose-1-phosphate, a strong glycating agent that causes DNA damage rather than a canonical yeast metabolite, suggests a damage-control function in hexose phosphate metabolism.</text>
</comment>
<evidence type="ECO:0000313" key="10">
    <source>
        <dbReference type="Proteomes" id="UP000807469"/>
    </source>
</evidence>
<dbReference type="GO" id="GO:0006974">
    <property type="term" value="P:DNA damage response"/>
    <property type="evidence" value="ECO:0007669"/>
    <property type="project" value="TreeGrafter"/>
</dbReference>
<dbReference type="GO" id="GO:0005634">
    <property type="term" value="C:nucleus"/>
    <property type="evidence" value="ECO:0007669"/>
    <property type="project" value="TreeGrafter"/>
</dbReference>
<dbReference type="Gene3D" id="3.40.50.10880">
    <property type="entry name" value="Uncharacterised protein PF01937, DUF89, domain 3"/>
    <property type="match status" value="1"/>
</dbReference>
<comment type="catalytic activity">
    <reaction evidence="6 7">
        <text>beta-D-fructose 6-phosphate = dihydroxyacetone + D-glyceraldehyde 3-phosphate</text>
        <dbReference type="Rhea" id="RHEA:28002"/>
        <dbReference type="ChEBI" id="CHEBI:16016"/>
        <dbReference type="ChEBI" id="CHEBI:57634"/>
        <dbReference type="ChEBI" id="CHEBI:59776"/>
    </reaction>
</comment>
<dbReference type="PANTHER" id="PTHR12260:SF6">
    <property type="entry name" value="DAMAGE-CONTROL PHOSPHATASE ARMT1"/>
    <property type="match status" value="1"/>
</dbReference>
<evidence type="ECO:0000256" key="3">
    <source>
        <dbReference type="ARBA" id="ARBA00022723"/>
    </source>
</evidence>
<dbReference type="AlphaFoldDB" id="A0A9P5Z3Y0"/>
<comment type="catalytic activity">
    <reaction evidence="1 7">
        <text>beta-D-fructose 1-phosphate + H2O = D-fructose + phosphate</text>
        <dbReference type="Rhea" id="RHEA:35603"/>
        <dbReference type="ChEBI" id="CHEBI:15377"/>
        <dbReference type="ChEBI" id="CHEBI:37721"/>
        <dbReference type="ChEBI" id="CHEBI:43474"/>
        <dbReference type="ChEBI" id="CHEBI:138881"/>
    </reaction>
</comment>
<dbReference type="GO" id="GO:0016791">
    <property type="term" value="F:phosphatase activity"/>
    <property type="evidence" value="ECO:0007669"/>
    <property type="project" value="TreeGrafter"/>
</dbReference>
<keyword evidence="5 7" id="KW-0464">Manganese</keyword>
<keyword evidence="10" id="KW-1185">Reference proteome</keyword>
<dbReference type="OrthoDB" id="541375at2759"/>
<comment type="domain">
    <text evidence="7">Subfamily III proteins have a conserved RTxK motif about 40-50 residues from the C-terminus; the threonine may be replaced by serine or cysteine.</text>
</comment>
<evidence type="ECO:0000256" key="4">
    <source>
        <dbReference type="ARBA" id="ARBA00022801"/>
    </source>
</evidence>
<dbReference type="PANTHER" id="PTHR12260">
    <property type="entry name" value="DAMAGE-CONTROL PHOSPHATASE ARMT1"/>
    <property type="match status" value="1"/>
</dbReference>
<organism evidence="9 10">
    <name type="scientific">Pholiota conissans</name>
    <dbReference type="NCBI Taxonomy" id="109636"/>
    <lineage>
        <taxon>Eukaryota</taxon>
        <taxon>Fungi</taxon>
        <taxon>Dikarya</taxon>
        <taxon>Basidiomycota</taxon>
        <taxon>Agaricomycotina</taxon>
        <taxon>Agaricomycetes</taxon>
        <taxon>Agaricomycetidae</taxon>
        <taxon>Agaricales</taxon>
        <taxon>Agaricineae</taxon>
        <taxon>Strophariaceae</taxon>
        <taxon>Pholiota</taxon>
    </lineage>
</organism>
<sequence length="497" mass="56750">MPPPSSLLLVGRRLGDDDNGLLASASSPYFYSFSYETVVKRWPIIITGVVDHLHKLCHTLSMEANEIAHKDQEREIFLRKKVQEGTGIIEKVSKLKYEMARDRPLERIPDDGGLSISLYNAELATLEESKRHTWFTAPWLYAECYLYRLLQSFFLQTESWKEVDPFYDLKTKTFQQSRKSILQIATTIHELEVDKDIIRSDPEKIKVLFNEMIQMCLWGNATDLSLLTHLSQADIQNLQSVGKEAQTARAKFILKDDEEAVWAHLQTLKGGRVDFILDNAGFELFTDLVFADFLVTYTPYVSKVTFHPKLIPWFVSDVTPPDFKDTFNVLADASFFPKDDGDDAQTQTQLEHLNRMVSRWKIYLEQGVFTLSVPVDSPLGGNGTNRDADFWTTAKPYWNMKTEAPETHALLTESDLVVFKGDLNYRKLTGDIRWPSWTPFSEAIGPLAGSFPLLSLRTNKADVVVGVPREVAERLDQSNEKWRVDGRYALVSFLGKS</sequence>
<comment type="similarity">
    <text evidence="2 7">Belongs to the damage-control phosphatase family. Sugar phosphate phosphatase III subfamily.</text>
</comment>
<dbReference type="InterPro" id="IPR002791">
    <property type="entry name" value="ARMT1-like_metal-bd"/>
</dbReference>
<dbReference type="EMBL" id="MU155191">
    <property type="protein sequence ID" value="KAF9480662.1"/>
    <property type="molecule type" value="Genomic_DNA"/>
</dbReference>
<dbReference type="Pfam" id="PF01937">
    <property type="entry name" value="ARMT1-like_dom"/>
    <property type="match status" value="1"/>
</dbReference>
<proteinExistence type="inferred from homology"/>
<comment type="caution">
    <text evidence="9">The sequence shown here is derived from an EMBL/GenBank/DDBJ whole genome shotgun (WGS) entry which is preliminary data.</text>
</comment>
<feature type="domain" description="Damage-control phosphatase ARMT1-like metal-binding" evidence="8">
    <location>
        <begin position="37"/>
        <end position="473"/>
    </location>
</feature>
<gene>
    <name evidence="9" type="ORF">BDN70DRAFT_931569</name>
</gene>
<dbReference type="EC" id="3.1.3.-" evidence="7"/>
<comment type="cofactor">
    <cofactor evidence="7">
        <name>Mn(2+)</name>
        <dbReference type="ChEBI" id="CHEBI:29035"/>
    </cofactor>
    <cofactor evidence="7">
        <name>Ni(2+)</name>
        <dbReference type="ChEBI" id="CHEBI:49786"/>
    </cofactor>
</comment>
<evidence type="ECO:0000259" key="8">
    <source>
        <dbReference type="Pfam" id="PF01937"/>
    </source>
</evidence>
<reference evidence="9" key="1">
    <citation type="submission" date="2020-11" db="EMBL/GenBank/DDBJ databases">
        <authorList>
            <consortium name="DOE Joint Genome Institute"/>
            <person name="Ahrendt S."/>
            <person name="Riley R."/>
            <person name="Andreopoulos W."/>
            <person name="Labutti K."/>
            <person name="Pangilinan J."/>
            <person name="Ruiz-Duenas F.J."/>
            <person name="Barrasa J.M."/>
            <person name="Sanchez-Garcia M."/>
            <person name="Camarero S."/>
            <person name="Miyauchi S."/>
            <person name="Serrano A."/>
            <person name="Linde D."/>
            <person name="Babiker R."/>
            <person name="Drula E."/>
            <person name="Ayuso-Fernandez I."/>
            <person name="Pacheco R."/>
            <person name="Padilla G."/>
            <person name="Ferreira P."/>
            <person name="Barriuso J."/>
            <person name="Kellner H."/>
            <person name="Castanera R."/>
            <person name="Alfaro M."/>
            <person name="Ramirez L."/>
            <person name="Pisabarro A.G."/>
            <person name="Kuo A."/>
            <person name="Tritt A."/>
            <person name="Lipzen A."/>
            <person name="He G."/>
            <person name="Yan M."/>
            <person name="Ng V."/>
            <person name="Cullen D."/>
            <person name="Martin F."/>
            <person name="Rosso M.-N."/>
            <person name="Henrissat B."/>
            <person name="Hibbett D."/>
            <person name="Martinez A.T."/>
            <person name="Grigoriev I.V."/>
        </authorList>
    </citation>
    <scope>NUCLEOTIDE SEQUENCE</scope>
    <source>
        <strain evidence="9">CIRM-BRFM 674</strain>
    </source>
</reference>
<protein>
    <recommendedName>
        <fullName evidence="7">Sugar phosphate phosphatase</fullName>
        <ecNumber evidence="7">3.1.3.-</ecNumber>
    </recommendedName>
</protein>
<keyword evidence="4 7" id="KW-0378">Hydrolase</keyword>
<dbReference type="Proteomes" id="UP000807469">
    <property type="component" value="Unassembled WGS sequence"/>
</dbReference>
<evidence type="ECO:0000256" key="2">
    <source>
        <dbReference type="ARBA" id="ARBA00009519"/>
    </source>
</evidence>
<dbReference type="InterPro" id="IPR036075">
    <property type="entry name" value="ARMT-1-like_metal-bd_sf"/>
</dbReference>
<evidence type="ECO:0000313" key="9">
    <source>
        <dbReference type="EMBL" id="KAF9480662.1"/>
    </source>
</evidence>
<evidence type="ECO:0000256" key="6">
    <source>
        <dbReference type="ARBA" id="ARBA00048809"/>
    </source>
</evidence>
<dbReference type="GO" id="GO:0046872">
    <property type="term" value="F:metal ion binding"/>
    <property type="evidence" value="ECO:0007669"/>
    <property type="project" value="UniProtKB-UniRule"/>
</dbReference>
<evidence type="ECO:0000256" key="1">
    <source>
        <dbReference type="ARBA" id="ARBA00001326"/>
    </source>
</evidence>
<dbReference type="InterPro" id="IPR039763">
    <property type="entry name" value="ARMT1"/>
</dbReference>
<dbReference type="SUPFAM" id="SSF111321">
    <property type="entry name" value="AF1104-like"/>
    <property type="match status" value="1"/>
</dbReference>
<evidence type="ECO:0000256" key="7">
    <source>
        <dbReference type="RuleBase" id="RU367030"/>
    </source>
</evidence>
<evidence type="ECO:0000256" key="5">
    <source>
        <dbReference type="ARBA" id="ARBA00023211"/>
    </source>
</evidence>
<keyword evidence="3 7" id="KW-0479">Metal-binding</keyword>
<name>A0A9P5Z3Y0_9AGAR</name>
<dbReference type="Gene3D" id="1.20.930.60">
    <property type="match status" value="1"/>
</dbReference>
<accession>A0A9P5Z3Y0</accession>